<gene>
    <name evidence="1" type="ORF">H9623_03110</name>
</gene>
<name>A0A9D5UEU4_9CELL</name>
<evidence type="ECO:0000313" key="2">
    <source>
        <dbReference type="Proteomes" id="UP000822993"/>
    </source>
</evidence>
<dbReference type="AlphaFoldDB" id="A0A9D5UEU4"/>
<comment type="caution">
    <text evidence="1">The sequence shown here is derived from an EMBL/GenBank/DDBJ whole genome shotgun (WGS) entry which is preliminary data.</text>
</comment>
<evidence type="ECO:0000313" key="1">
    <source>
        <dbReference type="EMBL" id="MBE7699297.1"/>
    </source>
</evidence>
<keyword evidence="2" id="KW-1185">Reference proteome</keyword>
<protein>
    <submittedName>
        <fullName evidence="1">Uncharacterized protein</fullName>
    </submittedName>
</protein>
<organism evidence="1 2">
    <name type="scientific">Oerskovia douganii</name>
    <dbReference type="NCBI Taxonomy" id="2762210"/>
    <lineage>
        <taxon>Bacteria</taxon>
        <taxon>Bacillati</taxon>
        <taxon>Actinomycetota</taxon>
        <taxon>Actinomycetes</taxon>
        <taxon>Micrococcales</taxon>
        <taxon>Cellulomonadaceae</taxon>
        <taxon>Oerskovia</taxon>
    </lineage>
</organism>
<dbReference type="EMBL" id="JACSPN010000003">
    <property type="protein sequence ID" value="MBE7699297.1"/>
    <property type="molecule type" value="Genomic_DNA"/>
</dbReference>
<reference evidence="1 2" key="1">
    <citation type="submission" date="2020-08" db="EMBL/GenBank/DDBJ databases">
        <title>A Genomic Blueprint of the Chicken Gut Microbiome.</title>
        <authorList>
            <person name="Gilroy R."/>
            <person name="Ravi A."/>
            <person name="Getino M."/>
            <person name="Pursley I."/>
            <person name="Horton D.L."/>
            <person name="Alikhan N.-F."/>
            <person name="Baker D."/>
            <person name="Gharbi K."/>
            <person name="Hall N."/>
            <person name="Watson M."/>
            <person name="Adriaenssens E.M."/>
            <person name="Foster-Nyarko E."/>
            <person name="Jarju S."/>
            <person name="Secka A."/>
            <person name="Antonio M."/>
            <person name="Oren A."/>
            <person name="Chaudhuri R."/>
            <person name="La Ragione R.M."/>
            <person name="Hildebrand F."/>
            <person name="Pallen M.J."/>
        </authorList>
    </citation>
    <scope>NUCLEOTIDE SEQUENCE [LARGE SCALE GENOMIC DNA]</scope>
    <source>
        <strain evidence="1 2">Sa1BUA8</strain>
    </source>
</reference>
<dbReference type="RefSeq" id="WP_193718638.1">
    <property type="nucleotide sequence ID" value="NZ_JACSPN010000003.1"/>
</dbReference>
<sequence length="189" mass="20454">MSRLRIPVLDDWVLWGAGLSDAELVEVGRQIPGDGGNSISGLDAVRSVDAQAVAAGDVWTAGLWFPRSAEHQARASVVVRIMSADRPARRLARRFARDLAAVPRLSGLTVLAYSGIEVDSDLGPAFLQCLDTSSGPDFTVTQTSRFTVFPHHVQEVVVLDFETVHLDVEDELSDELVQIVGQLTYEGVA</sequence>
<accession>A0A9D5UEU4</accession>
<proteinExistence type="predicted"/>
<dbReference type="Proteomes" id="UP000822993">
    <property type="component" value="Unassembled WGS sequence"/>
</dbReference>